<accession>A0ABU2NQX5</accession>
<dbReference type="Proteomes" id="UP001183414">
    <property type="component" value="Unassembled WGS sequence"/>
</dbReference>
<evidence type="ECO:0000313" key="4">
    <source>
        <dbReference type="Proteomes" id="UP001183414"/>
    </source>
</evidence>
<evidence type="ECO:0000256" key="1">
    <source>
        <dbReference type="SAM" id="MobiDB-lite"/>
    </source>
</evidence>
<dbReference type="RefSeq" id="WP_311673166.1">
    <property type="nucleotide sequence ID" value="NZ_JAVREQ010000008.1"/>
</dbReference>
<evidence type="ECO:0000313" key="3">
    <source>
        <dbReference type="EMBL" id="MDT0379374.1"/>
    </source>
</evidence>
<comment type="caution">
    <text evidence="3">The sequence shown here is derived from an EMBL/GenBank/DDBJ whole genome shotgun (WGS) entry which is preliminary data.</text>
</comment>
<feature type="signal peptide" evidence="2">
    <location>
        <begin position="1"/>
        <end position="25"/>
    </location>
</feature>
<sequence length="141" mass="14687">MQRRRPLLRLAATLLAAVTAASLTACGTNGADPQAEGDPDASATAAASPTPKPPERICAELVGYWAKRELSGDGGYGDYQSRGLSDSQNNILLEVVAEAKAERKKNGAAAAEKFAAREAKRRCVVLYENGGPTGSSNGWPA</sequence>
<keyword evidence="4" id="KW-1185">Reference proteome</keyword>
<reference evidence="4" key="1">
    <citation type="submission" date="2023-07" db="EMBL/GenBank/DDBJ databases">
        <title>30 novel species of actinomycetes from the DSMZ collection.</title>
        <authorList>
            <person name="Nouioui I."/>
        </authorList>
    </citation>
    <scope>NUCLEOTIDE SEQUENCE [LARGE SCALE GENOMIC DNA]</scope>
    <source>
        <strain evidence="4">DSM 42041</strain>
    </source>
</reference>
<gene>
    <name evidence="3" type="ORF">RM572_11405</name>
</gene>
<evidence type="ECO:0008006" key="5">
    <source>
        <dbReference type="Google" id="ProtNLM"/>
    </source>
</evidence>
<protein>
    <recommendedName>
        <fullName evidence="5">Lipoprotein</fullName>
    </recommendedName>
</protein>
<dbReference type="EMBL" id="JAVREQ010000008">
    <property type="protein sequence ID" value="MDT0379374.1"/>
    <property type="molecule type" value="Genomic_DNA"/>
</dbReference>
<dbReference type="PROSITE" id="PS51257">
    <property type="entry name" value="PROKAR_LIPOPROTEIN"/>
    <property type="match status" value="1"/>
</dbReference>
<name>A0ABU2NQX5_9ACTN</name>
<keyword evidence="2" id="KW-0732">Signal</keyword>
<evidence type="ECO:0000256" key="2">
    <source>
        <dbReference type="SAM" id="SignalP"/>
    </source>
</evidence>
<feature type="region of interest" description="Disordered" evidence="1">
    <location>
        <begin position="26"/>
        <end position="55"/>
    </location>
</feature>
<feature type="chain" id="PRO_5046432472" description="Lipoprotein" evidence="2">
    <location>
        <begin position="26"/>
        <end position="141"/>
    </location>
</feature>
<proteinExistence type="predicted"/>
<feature type="compositionally biased region" description="Low complexity" evidence="1">
    <location>
        <begin position="40"/>
        <end position="49"/>
    </location>
</feature>
<organism evidence="3 4">
    <name type="scientific">Streptomyces hazeniae</name>
    <dbReference type="NCBI Taxonomy" id="3075538"/>
    <lineage>
        <taxon>Bacteria</taxon>
        <taxon>Bacillati</taxon>
        <taxon>Actinomycetota</taxon>
        <taxon>Actinomycetes</taxon>
        <taxon>Kitasatosporales</taxon>
        <taxon>Streptomycetaceae</taxon>
        <taxon>Streptomyces</taxon>
    </lineage>
</organism>